<dbReference type="EMBL" id="BCMG01000003">
    <property type="protein sequence ID" value="GAX00638.1"/>
    <property type="molecule type" value="Genomic_DNA"/>
</dbReference>
<comment type="caution">
    <text evidence="2">The sequence shown here is derived from an EMBL/GenBank/DDBJ whole genome shotgun (WGS) entry which is preliminary data.</text>
</comment>
<dbReference type="STRING" id="1302250.GCA_001313225_02515"/>
<keyword evidence="3" id="KW-1185">Reference proteome</keyword>
<feature type="signal peptide" evidence="1">
    <location>
        <begin position="1"/>
        <end position="29"/>
    </location>
</feature>
<feature type="chain" id="PRO_5011112722" evidence="1">
    <location>
        <begin position="30"/>
        <end position="133"/>
    </location>
</feature>
<reference evidence="2 3" key="1">
    <citation type="submission" date="2015-11" db="EMBL/GenBank/DDBJ databases">
        <title>Draft genome sequences of new species of the genus Lactobacillus isolated from orchardgrass silage.</title>
        <authorList>
            <person name="Tohno M."/>
            <person name="Tanizawa Y."/>
            <person name="Arita M."/>
        </authorList>
    </citation>
    <scope>NUCLEOTIDE SEQUENCE [LARGE SCALE GENOMIC DNA]</scope>
    <source>
        <strain evidence="2 3">IWT126</strain>
    </source>
</reference>
<gene>
    <name evidence="2" type="ORF">IWT126_00653</name>
</gene>
<evidence type="ECO:0000256" key="1">
    <source>
        <dbReference type="SAM" id="SignalP"/>
    </source>
</evidence>
<dbReference type="RefSeq" id="WP_054655662.1">
    <property type="nucleotide sequence ID" value="NZ_BBFL01000012.1"/>
</dbReference>
<keyword evidence="1" id="KW-0732">Signal</keyword>
<dbReference type="AlphaFoldDB" id="A0A1Z5IG48"/>
<name>A0A1Z5IG48_9LACO</name>
<protein>
    <submittedName>
        <fullName evidence="2">Uncharacterized protein</fullName>
    </submittedName>
</protein>
<organism evidence="2 3">
    <name type="scientific">Secundilactobacillus silagei JCM 19001</name>
    <dbReference type="NCBI Taxonomy" id="1302250"/>
    <lineage>
        <taxon>Bacteria</taxon>
        <taxon>Bacillati</taxon>
        <taxon>Bacillota</taxon>
        <taxon>Bacilli</taxon>
        <taxon>Lactobacillales</taxon>
        <taxon>Lactobacillaceae</taxon>
        <taxon>Secundilactobacillus</taxon>
    </lineage>
</organism>
<sequence>MHFKKLIMLVITALSLGIGVGISQTNAQAATNYMPRSWRGIYYCSFNHTLFVLHAHSVQVDGRTTLRSNGHGYHRIAFHKIKTLHHHGYYQFEYAEYEYESSGMWSMRHKHGHIELLQYVTGGGGNPLVFHKY</sequence>
<proteinExistence type="predicted"/>
<evidence type="ECO:0000313" key="3">
    <source>
        <dbReference type="Proteomes" id="UP000198402"/>
    </source>
</evidence>
<accession>A0A1Z5IG48</accession>
<dbReference type="OrthoDB" id="2329622at2"/>
<dbReference type="Proteomes" id="UP000198402">
    <property type="component" value="Unassembled WGS sequence"/>
</dbReference>
<evidence type="ECO:0000313" key="2">
    <source>
        <dbReference type="EMBL" id="GAX00638.1"/>
    </source>
</evidence>